<dbReference type="AlphaFoldDB" id="A0A1I5KSF0"/>
<gene>
    <name evidence="2" type="ORF">SAMN05421810_101278</name>
</gene>
<keyword evidence="3" id="KW-1185">Reference proteome</keyword>
<reference evidence="3" key="1">
    <citation type="submission" date="2016-10" db="EMBL/GenBank/DDBJ databases">
        <authorList>
            <person name="Varghese N."/>
            <person name="Submissions S."/>
        </authorList>
    </citation>
    <scope>NUCLEOTIDE SEQUENCE [LARGE SCALE GENOMIC DNA]</scope>
    <source>
        <strain evidence="3">CGMCC 4.5579</strain>
    </source>
</reference>
<accession>A0A1I5KSF0</accession>
<dbReference type="PANTHER" id="PTHR12110">
    <property type="entry name" value="HYDROXYPYRUVATE ISOMERASE"/>
    <property type="match status" value="1"/>
</dbReference>
<dbReference type="InterPro" id="IPR006311">
    <property type="entry name" value="TAT_signal"/>
</dbReference>
<evidence type="ECO:0000313" key="3">
    <source>
        <dbReference type="Proteomes" id="UP000198727"/>
    </source>
</evidence>
<evidence type="ECO:0000313" key="2">
    <source>
        <dbReference type="EMBL" id="SFO87927.1"/>
    </source>
</evidence>
<dbReference type="EMBL" id="FOWW01000001">
    <property type="protein sequence ID" value="SFO87927.1"/>
    <property type="molecule type" value="Genomic_DNA"/>
</dbReference>
<dbReference type="Gene3D" id="3.20.20.150">
    <property type="entry name" value="Divalent-metal-dependent TIM barrel enzymes"/>
    <property type="match status" value="1"/>
</dbReference>
<dbReference type="GO" id="GO:0016853">
    <property type="term" value="F:isomerase activity"/>
    <property type="evidence" value="ECO:0007669"/>
    <property type="project" value="UniProtKB-KW"/>
</dbReference>
<dbReference type="InterPro" id="IPR013022">
    <property type="entry name" value="Xyl_isomerase-like_TIM-brl"/>
</dbReference>
<dbReference type="InterPro" id="IPR050312">
    <property type="entry name" value="IolE/XylAMocC-like"/>
</dbReference>
<evidence type="ECO:0000259" key="1">
    <source>
        <dbReference type="Pfam" id="PF01261"/>
    </source>
</evidence>
<proteinExistence type="predicted"/>
<protein>
    <submittedName>
        <fullName evidence="2">Sugar phosphate isomerase/epimerase</fullName>
    </submittedName>
</protein>
<dbReference type="SUPFAM" id="SSF51658">
    <property type="entry name" value="Xylose isomerase-like"/>
    <property type="match status" value="1"/>
</dbReference>
<dbReference type="Proteomes" id="UP000198727">
    <property type="component" value="Unassembled WGS sequence"/>
</dbReference>
<dbReference type="Pfam" id="PF01261">
    <property type="entry name" value="AP_endonuc_2"/>
    <property type="match status" value="1"/>
</dbReference>
<name>A0A1I5KSF0_9PSEU</name>
<dbReference type="PANTHER" id="PTHR12110:SF41">
    <property type="entry name" value="INOSOSE DEHYDRATASE"/>
    <property type="match status" value="1"/>
</dbReference>
<dbReference type="PROSITE" id="PS51318">
    <property type="entry name" value="TAT"/>
    <property type="match status" value="1"/>
</dbReference>
<feature type="domain" description="Xylose isomerase-like TIM barrel" evidence="1">
    <location>
        <begin position="73"/>
        <end position="286"/>
    </location>
</feature>
<sequence>MSEERELSRRAMLRGTAGAAVAAGVVGTVLSAGGSAYGAEDDCPGGRRVPPERIAIQLYTLRSALQADLPGTLEALADIGYRNVELAGTYGRSAAEFRAMLDRYHLRAVSAHIGLEDIDQLVADARTLGYRWADCAWANLGSIEAWTDFARRLDKAGEAFRKAGISYGYHNHAHEFWPIDGVRPFDVIARNTSRRNIHFQYDLYWLVEAGVDPVEQFYAQFGRVRQFHVKDRAADGSFADLGTGTIDFARVFRMTRNTGVKHFIVEHDQPTDPLHTAKVGYEYLRDLRF</sequence>
<keyword evidence="2" id="KW-0413">Isomerase</keyword>
<dbReference type="STRING" id="587909.SAMN05421810_101278"/>
<dbReference type="InterPro" id="IPR036237">
    <property type="entry name" value="Xyl_isomerase-like_sf"/>
</dbReference>
<organism evidence="2 3">
    <name type="scientific">Amycolatopsis arida</name>
    <dbReference type="NCBI Taxonomy" id="587909"/>
    <lineage>
        <taxon>Bacteria</taxon>
        <taxon>Bacillati</taxon>
        <taxon>Actinomycetota</taxon>
        <taxon>Actinomycetes</taxon>
        <taxon>Pseudonocardiales</taxon>
        <taxon>Pseudonocardiaceae</taxon>
        <taxon>Amycolatopsis</taxon>
    </lineage>
</organism>